<dbReference type="Gramene" id="AET4Gv20699200.2">
    <property type="protein sequence ID" value="AET4Gv20699200.2"/>
    <property type="gene ID" value="AET4Gv20699200"/>
</dbReference>
<dbReference type="EnsemblPlants" id="AET4Gv20699200.2">
    <property type="protein sequence ID" value="AET4Gv20699200.2"/>
    <property type="gene ID" value="AET4Gv20699200"/>
</dbReference>
<reference evidence="2" key="2">
    <citation type="journal article" date="2017" name="Nat. Plants">
        <title>The Aegilops tauschii genome reveals multiple impacts of transposons.</title>
        <authorList>
            <person name="Zhao G."/>
            <person name="Zou C."/>
            <person name="Li K."/>
            <person name="Wang K."/>
            <person name="Li T."/>
            <person name="Gao L."/>
            <person name="Zhang X."/>
            <person name="Wang H."/>
            <person name="Yang Z."/>
            <person name="Liu X."/>
            <person name="Jiang W."/>
            <person name="Mao L."/>
            <person name="Kong X."/>
            <person name="Jiao Y."/>
            <person name="Jia J."/>
        </authorList>
    </citation>
    <scope>NUCLEOTIDE SEQUENCE [LARGE SCALE GENOMIC DNA]</scope>
    <source>
        <strain evidence="2">cv. AL8/78</strain>
    </source>
</reference>
<accession>A0A453IVQ6</accession>
<reference evidence="1" key="3">
    <citation type="journal article" date="2017" name="Nature">
        <title>Genome sequence of the progenitor of the wheat D genome Aegilops tauschii.</title>
        <authorList>
            <person name="Luo M.C."/>
            <person name="Gu Y.Q."/>
            <person name="Puiu D."/>
            <person name="Wang H."/>
            <person name="Twardziok S.O."/>
            <person name="Deal K.R."/>
            <person name="Huo N."/>
            <person name="Zhu T."/>
            <person name="Wang L."/>
            <person name="Wang Y."/>
            <person name="McGuire P.E."/>
            <person name="Liu S."/>
            <person name="Long H."/>
            <person name="Ramasamy R.K."/>
            <person name="Rodriguez J.C."/>
            <person name="Van S.L."/>
            <person name="Yuan L."/>
            <person name="Wang Z."/>
            <person name="Xia Z."/>
            <person name="Xiao L."/>
            <person name="Anderson O.D."/>
            <person name="Ouyang S."/>
            <person name="Liang Y."/>
            <person name="Zimin A.V."/>
            <person name="Pertea G."/>
            <person name="Qi P."/>
            <person name="Bennetzen J.L."/>
            <person name="Dai X."/>
            <person name="Dawson M.W."/>
            <person name="Muller H.G."/>
            <person name="Kugler K."/>
            <person name="Rivarola-Duarte L."/>
            <person name="Spannagl M."/>
            <person name="Mayer K.F.X."/>
            <person name="Lu F.H."/>
            <person name="Bevan M.W."/>
            <person name="Leroy P."/>
            <person name="Li P."/>
            <person name="You F.M."/>
            <person name="Sun Q."/>
            <person name="Liu Z."/>
            <person name="Lyons E."/>
            <person name="Wicker T."/>
            <person name="Salzberg S.L."/>
            <person name="Devos K.M."/>
            <person name="Dvorak J."/>
        </authorList>
    </citation>
    <scope>NUCLEOTIDE SEQUENCE [LARGE SCALE GENOMIC DNA]</scope>
    <source>
        <strain evidence="1">cv. AL8/78</strain>
    </source>
</reference>
<evidence type="ECO:0000313" key="1">
    <source>
        <dbReference type="EnsemblPlants" id="AET4Gv20699200.2"/>
    </source>
</evidence>
<reference evidence="2" key="1">
    <citation type="journal article" date="2014" name="Science">
        <title>Ancient hybridizations among the ancestral genomes of bread wheat.</title>
        <authorList>
            <consortium name="International Wheat Genome Sequencing Consortium,"/>
            <person name="Marcussen T."/>
            <person name="Sandve S.R."/>
            <person name="Heier L."/>
            <person name="Spannagl M."/>
            <person name="Pfeifer M."/>
            <person name="Jakobsen K.S."/>
            <person name="Wulff B.B."/>
            <person name="Steuernagel B."/>
            <person name="Mayer K.F."/>
            <person name="Olsen O.A."/>
        </authorList>
    </citation>
    <scope>NUCLEOTIDE SEQUENCE [LARGE SCALE GENOMIC DNA]</scope>
    <source>
        <strain evidence="2">cv. AL8/78</strain>
    </source>
</reference>
<name>A0A453IVQ6_AEGTS</name>
<reference evidence="1" key="4">
    <citation type="submission" date="2019-03" db="UniProtKB">
        <authorList>
            <consortium name="EnsemblPlants"/>
        </authorList>
    </citation>
    <scope>IDENTIFICATION</scope>
</reference>
<proteinExistence type="predicted"/>
<dbReference type="Proteomes" id="UP000015105">
    <property type="component" value="Chromosome 4D"/>
</dbReference>
<dbReference type="AlphaFoldDB" id="A0A453IVQ6"/>
<keyword evidence="2" id="KW-1185">Reference proteome</keyword>
<reference evidence="1" key="5">
    <citation type="journal article" date="2021" name="G3 (Bethesda)">
        <title>Aegilops tauschii genome assembly Aet v5.0 features greater sequence contiguity and improved annotation.</title>
        <authorList>
            <person name="Wang L."/>
            <person name="Zhu T."/>
            <person name="Rodriguez J.C."/>
            <person name="Deal K.R."/>
            <person name="Dubcovsky J."/>
            <person name="McGuire P.E."/>
            <person name="Lux T."/>
            <person name="Spannagl M."/>
            <person name="Mayer K.F.X."/>
            <person name="Baldrich P."/>
            <person name="Meyers B.C."/>
            <person name="Huo N."/>
            <person name="Gu Y.Q."/>
            <person name="Zhou H."/>
            <person name="Devos K.M."/>
            <person name="Bennetzen J.L."/>
            <person name="Unver T."/>
            <person name="Budak H."/>
            <person name="Gulick P.J."/>
            <person name="Galiba G."/>
            <person name="Kalapos B."/>
            <person name="Nelson D.R."/>
            <person name="Li P."/>
            <person name="You F.M."/>
            <person name="Luo M.C."/>
            <person name="Dvorak J."/>
        </authorList>
    </citation>
    <scope>NUCLEOTIDE SEQUENCE [LARGE SCALE GENOMIC DNA]</scope>
    <source>
        <strain evidence="1">cv. AL8/78</strain>
    </source>
</reference>
<organism evidence="1 2">
    <name type="scientific">Aegilops tauschii subsp. strangulata</name>
    <name type="common">Goatgrass</name>
    <dbReference type="NCBI Taxonomy" id="200361"/>
    <lineage>
        <taxon>Eukaryota</taxon>
        <taxon>Viridiplantae</taxon>
        <taxon>Streptophyta</taxon>
        <taxon>Embryophyta</taxon>
        <taxon>Tracheophyta</taxon>
        <taxon>Spermatophyta</taxon>
        <taxon>Magnoliopsida</taxon>
        <taxon>Liliopsida</taxon>
        <taxon>Poales</taxon>
        <taxon>Poaceae</taxon>
        <taxon>BOP clade</taxon>
        <taxon>Pooideae</taxon>
        <taxon>Triticodae</taxon>
        <taxon>Triticeae</taxon>
        <taxon>Triticinae</taxon>
        <taxon>Aegilops</taxon>
    </lineage>
</organism>
<sequence>MHPYTTDHSRMNLSFQERVAGQLRRIIGNLTSQCNEPGSTATIVQLPALFLQ</sequence>
<evidence type="ECO:0000313" key="2">
    <source>
        <dbReference type="Proteomes" id="UP000015105"/>
    </source>
</evidence>
<protein>
    <submittedName>
        <fullName evidence="1">Uncharacterized protein</fullName>
    </submittedName>
</protein>